<dbReference type="InterPro" id="IPR052137">
    <property type="entry name" value="uS15_ribosomal"/>
</dbReference>
<evidence type="ECO:0000256" key="6">
    <source>
        <dbReference type="ARBA" id="ARBA00023274"/>
    </source>
</evidence>
<evidence type="ECO:0000256" key="1">
    <source>
        <dbReference type="ARBA" id="ARBA00004173"/>
    </source>
</evidence>
<dbReference type="Gene3D" id="1.10.287.10">
    <property type="entry name" value="S15/NS1, RNA-binding"/>
    <property type="match status" value="1"/>
</dbReference>
<dbReference type="EMBL" id="JYDQ01000490">
    <property type="protein sequence ID" value="KRY07328.1"/>
    <property type="molecule type" value="Genomic_DNA"/>
</dbReference>
<comment type="caution">
    <text evidence="10">The sequence shown here is derived from an EMBL/GenBank/DDBJ whole genome shotgun (WGS) entry which is preliminary data.</text>
</comment>
<evidence type="ECO:0000256" key="4">
    <source>
        <dbReference type="ARBA" id="ARBA00022980"/>
    </source>
</evidence>
<keyword evidence="9" id="KW-0812">Transmembrane</keyword>
<name>A0A0V0Z4B7_9BILA</name>
<dbReference type="GO" id="GO:0003735">
    <property type="term" value="F:structural constituent of ribosome"/>
    <property type="evidence" value="ECO:0007669"/>
    <property type="project" value="TreeGrafter"/>
</dbReference>
<keyword evidence="6" id="KW-0687">Ribonucleoprotein</keyword>
<evidence type="ECO:0000313" key="11">
    <source>
        <dbReference type="Proteomes" id="UP000054783"/>
    </source>
</evidence>
<keyword evidence="4 10" id="KW-0689">Ribosomal protein</keyword>
<evidence type="ECO:0000256" key="5">
    <source>
        <dbReference type="ARBA" id="ARBA00023128"/>
    </source>
</evidence>
<proteinExistence type="inferred from homology"/>
<dbReference type="GO" id="GO:0032543">
    <property type="term" value="P:mitochondrial translation"/>
    <property type="evidence" value="ECO:0007669"/>
    <property type="project" value="TreeGrafter"/>
</dbReference>
<keyword evidence="5" id="KW-0496">Mitochondrion</keyword>
<keyword evidence="9" id="KW-0472">Membrane</keyword>
<protein>
    <recommendedName>
        <fullName evidence="7">Small ribosomal subunit protein uS15m</fullName>
    </recommendedName>
    <alternativeName>
        <fullName evidence="8">28S ribosomal protein S15, mitochondrial</fullName>
    </alternativeName>
</protein>
<dbReference type="InterPro" id="IPR009068">
    <property type="entry name" value="uS15_NS1_RNA-bd_sf"/>
</dbReference>
<evidence type="ECO:0000313" key="10">
    <source>
        <dbReference type="EMBL" id="KRY07328.1"/>
    </source>
</evidence>
<keyword evidence="3" id="KW-0809">Transit peptide</keyword>
<reference evidence="10 11" key="1">
    <citation type="submission" date="2015-01" db="EMBL/GenBank/DDBJ databases">
        <title>Evolution of Trichinella species and genotypes.</title>
        <authorList>
            <person name="Korhonen P.K."/>
            <person name="Edoardo P."/>
            <person name="Giuseppe L.R."/>
            <person name="Gasser R.B."/>
        </authorList>
    </citation>
    <scope>NUCLEOTIDE SEQUENCE [LARGE SCALE GENOMIC DNA]</scope>
    <source>
        <strain evidence="10">ISS2496</strain>
    </source>
</reference>
<evidence type="ECO:0000256" key="3">
    <source>
        <dbReference type="ARBA" id="ARBA00022946"/>
    </source>
</evidence>
<dbReference type="AlphaFoldDB" id="A0A0V0Z4B7"/>
<dbReference type="SUPFAM" id="SSF47060">
    <property type="entry name" value="S15/NS1 RNA-binding domain"/>
    <property type="match status" value="1"/>
</dbReference>
<dbReference type="GO" id="GO:0005763">
    <property type="term" value="C:mitochondrial small ribosomal subunit"/>
    <property type="evidence" value="ECO:0007669"/>
    <property type="project" value="TreeGrafter"/>
</dbReference>
<evidence type="ECO:0000256" key="9">
    <source>
        <dbReference type="SAM" id="Phobius"/>
    </source>
</evidence>
<evidence type="ECO:0000256" key="8">
    <source>
        <dbReference type="ARBA" id="ARBA00035528"/>
    </source>
</evidence>
<evidence type="ECO:0000256" key="7">
    <source>
        <dbReference type="ARBA" id="ARBA00035249"/>
    </source>
</evidence>
<organism evidence="10 11">
    <name type="scientific">Trichinella patagoniensis</name>
    <dbReference type="NCBI Taxonomy" id="990121"/>
    <lineage>
        <taxon>Eukaryota</taxon>
        <taxon>Metazoa</taxon>
        <taxon>Ecdysozoa</taxon>
        <taxon>Nematoda</taxon>
        <taxon>Enoplea</taxon>
        <taxon>Dorylaimia</taxon>
        <taxon>Trichinellida</taxon>
        <taxon>Trichinellidae</taxon>
        <taxon>Trichinella</taxon>
    </lineage>
</organism>
<keyword evidence="11" id="KW-1185">Reference proteome</keyword>
<comment type="subcellular location">
    <subcellularLocation>
        <location evidence="1">Mitochondrion</location>
    </subcellularLocation>
</comment>
<evidence type="ECO:0000256" key="2">
    <source>
        <dbReference type="ARBA" id="ARBA00008434"/>
    </source>
</evidence>
<dbReference type="GO" id="GO:0003723">
    <property type="term" value="F:RNA binding"/>
    <property type="evidence" value="ECO:0007669"/>
    <property type="project" value="TreeGrafter"/>
</dbReference>
<keyword evidence="9" id="KW-1133">Transmembrane helix</keyword>
<dbReference type="Proteomes" id="UP000054783">
    <property type="component" value="Unassembled WGS sequence"/>
</dbReference>
<accession>A0A0V0Z4B7</accession>
<gene>
    <name evidence="10" type="primary">mrps-15</name>
    <name evidence="10" type="ORF">T12_16523</name>
</gene>
<feature type="transmembrane region" description="Helical" evidence="9">
    <location>
        <begin position="170"/>
        <end position="187"/>
    </location>
</feature>
<comment type="similarity">
    <text evidence="2">Belongs to the universal ribosomal protein uS15 family.</text>
</comment>
<dbReference type="PANTHER" id="PTHR46685:SF1">
    <property type="entry name" value="SMALL RIBOSOMAL SUBUNIT PROTEIN US15M"/>
    <property type="match status" value="1"/>
</dbReference>
<dbReference type="PANTHER" id="PTHR46685">
    <property type="entry name" value="28S RIBOSOMAL PROTEIN S15, MITOCHONDRIAL"/>
    <property type="match status" value="1"/>
</dbReference>
<dbReference type="OrthoDB" id="441444at2759"/>
<sequence length="192" mass="23003">MPRSWFVQSRFLSFSCFMLNRFKWYNIRRPAIDPKHADPTYYENLALSVPLVQGYIDRLGEIWFEMFSVSRDVNFKRARDSTHWLPHVDIKQLKAEYESVKALETAPDSVKKLFSIEFGRRKDLTFQWKRALMNKVRQNELDTSSLEVRIAKHTALIRHWSKLLSEMKSVCAFYLFILLLRLIFTFVETFHK</sequence>
<dbReference type="STRING" id="990121.A0A0V0Z4B7"/>